<keyword evidence="2" id="KW-0288">FMN</keyword>
<keyword evidence="6" id="KW-1185">Reference proteome</keyword>
<evidence type="ECO:0000313" key="5">
    <source>
        <dbReference type="EMBL" id="MFC7580649.1"/>
    </source>
</evidence>
<evidence type="ECO:0000259" key="4">
    <source>
        <dbReference type="Pfam" id="PF00890"/>
    </source>
</evidence>
<comment type="caution">
    <text evidence="5">The sequence shown here is derived from an EMBL/GenBank/DDBJ whole genome shotgun (WGS) entry which is preliminary data.</text>
</comment>
<dbReference type="Gene3D" id="3.50.50.60">
    <property type="entry name" value="FAD/NAD(P)-binding domain"/>
    <property type="match status" value="1"/>
</dbReference>
<evidence type="ECO:0000313" key="6">
    <source>
        <dbReference type="Proteomes" id="UP001596527"/>
    </source>
</evidence>
<dbReference type="SUPFAM" id="SSF51905">
    <property type="entry name" value="FAD/NAD(P)-binding domain"/>
    <property type="match status" value="1"/>
</dbReference>
<sequence length="436" mass="45716">MRDAVVIGAGLAGLAATLRLAERGRAVTLVTGGLGGLQLGQGTIDVLGYDGDRRVEDPLTAVDSWTGDDPDHADHPYARFSGEQVREALAWLAGVAGPDLLEAPEGLTVANVCLPTAVGALRPTALIPPSMRAGVIRSDREYVFVGLRRLKDFYPDLVAGNLQRQSAPDAGADGAPIRARAVWVDVEARPGEVDTSGVNWARALDRPEARERLCRAIAPQLRDGEVVGLPAVLGLADTGAWRDIAARLGHDVFEVPLPPPSVPGMRLNERLTELARRRARYVLGSRVTGIEGLGDEGGLGLSVRVATAGHDTLIEARDVILASGGLESGALWLDSYGHVTETALGLPVRLPEGVAEDGEGLTAGDYWGADQPLYRTGLDVDDQMRVLDGGGALVDAHVRAAGGILAGATRWHEKSGDGIALASALRAADSILEGEE</sequence>
<gene>
    <name evidence="5" type="primary">glpB</name>
    <name evidence="5" type="ORF">ACFQWG_05425</name>
</gene>
<accession>A0ABW2SKK0</accession>
<evidence type="ECO:0000256" key="2">
    <source>
        <dbReference type="ARBA" id="ARBA00022643"/>
    </source>
</evidence>
<dbReference type="RefSeq" id="WP_380972898.1">
    <property type="nucleotide sequence ID" value="NZ_JBHTEF010000001.1"/>
</dbReference>
<dbReference type="PIRSF" id="PIRSF000141">
    <property type="entry name" value="Anaerobic_G3P_dh"/>
    <property type="match status" value="1"/>
</dbReference>
<dbReference type="Pfam" id="PF00890">
    <property type="entry name" value="FAD_binding_2"/>
    <property type="match status" value="1"/>
</dbReference>
<keyword evidence="3 5" id="KW-0560">Oxidoreductase</keyword>
<proteinExistence type="predicted"/>
<protein>
    <submittedName>
        <fullName evidence="5">Glycerol-3-phosphate dehydrogenase subunit GlpB</fullName>
        <ecNumber evidence="5">1.1.5.3</ecNumber>
    </submittedName>
</protein>
<feature type="domain" description="FAD-dependent oxidoreductase 2 FAD-binding" evidence="4">
    <location>
        <begin position="3"/>
        <end position="418"/>
    </location>
</feature>
<dbReference type="EMBL" id="JBHTEF010000001">
    <property type="protein sequence ID" value="MFC7580649.1"/>
    <property type="molecule type" value="Genomic_DNA"/>
</dbReference>
<dbReference type="GO" id="GO:0004368">
    <property type="term" value="F:glycerol-3-phosphate dehydrogenase (quinone) activity"/>
    <property type="evidence" value="ECO:0007669"/>
    <property type="project" value="UniProtKB-EC"/>
</dbReference>
<dbReference type="InterPro" id="IPR009158">
    <property type="entry name" value="G3P_DH_GlpB_su"/>
</dbReference>
<reference evidence="6" key="1">
    <citation type="journal article" date="2019" name="Int. J. Syst. Evol. Microbiol.">
        <title>The Global Catalogue of Microorganisms (GCM) 10K type strain sequencing project: providing services to taxonomists for standard genome sequencing and annotation.</title>
        <authorList>
            <consortium name="The Broad Institute Genomics Platform"/>
            <consortium name="The Broad Institute Genome Sequencing Center for Infectious Disease"/>
            <person name="Wu L."/>
            <person name="Ma J."/>
        </authorList>
    </citation>
    <scope>NUCLEOTIDE SEQUENCE [LARGE SCALE GENOMIC DNA]</scope>
    <source>
        <strain evidence="6">CCUG 56698</strain>
    </source>
</reference>
<dbReference type="EC" id="1.1.5.3" evidence="5"/>
<keyword evidence="1" id="KW-0285">Flavoprotein</keyword>
<dbReference type="InterPro" id="IPR003953">
    <property type="entry name" value="FAD-dep_OxRdtase_2_FAD-bd"/>
</dbReference>
<evidence type="ECO:0000256" key="1">
    <source>
        <dbReference type="ARBA" id="ARBA00022630"/>
    </source>
</evidence>
<evidence type="ECO:0000256" key="3">
    <source>
        <dbReference type="ARBA" id="ARBA00023002"/>
    </source>
</evidence>
<dbReference type="Proteomes" id="UP001596527">
    <property type="component" value="Unassembled WGS sequence"/>
</dbReference>
<name>A0ABW2SKK0_9ACTO</name>
<dbReference type="InterPro" id="IPR036188">
    <property type="entry name" value="FAD/NAD-bd_sf"/>
</dbReference>
<dbReference type="NCBIfam" id="NF003724">
    <property type="entry name" value="PRK05329.2-3"/>
    <property type="match status" value="1"/>
</dbReference>
<organism evidence="5 6">
    <name type="scientific">Schaalia naturae</name>
    <dbReference type="NCBI Taxonomy" id="635203"/>
    <lineage>
        <taxon>Bacteria</taxon>
        <taxon>Bacillati</taxon>
        <taxon>Actinomycetota</taxon>
        <taxon>Actinomycetes</taxon>
        <taxon>Actinomycetales</taxon>
        <taxon>Actinomycetaceae</taxon>
        <taxon>Schaalia</taxon>
    </lineage>
</organism>